<evidence type="ECO:0000313" key="1">
    <source>
        <dbReference type="EMBL" id="PAQ06723.1"/>
    </source>
</evidence>
<reference evidence="1 2" key="1">
    <citation type="submission" date="2017-08" db="EMBL/GenBank/DDBJ databases">
        <title>Mesorhizobium wenxinae sp. nov., a novel rhizobial species isolated from root nodules of chickpea (Cicer arietinum L.).</title>
        <authorList>
            <person name="Zhang J."/>
        </authorList>
    </citation>
    <scope>NUCLEOTIDE SEQUENCE [LARGE SCALE GENOMIC DNA]</scope>
    <source>
        <strain evidence="1 2">SDW018</strain>
    </source>
</reference>
<name>A0A271LF27_9HYPH</name>
<dbReference type="RefSeq" id="WP_095494956.1">
    <property type="nucleotide sequence ID" value="NZ_NPKJ01000064.1"/>
</dbReference>
<dbReference type="InterPro" id="IPR003721">
    <property type="entry name" value="Pantoate_ligase"/>
</dbReference>
<evidence type="ECO:0008006" key="3">
    <source>
        <dbReference type="Google" id="ProtNLM"/>
    </source>
</evidence>
<comment type="caution">
    <text evidence="1">The sequence shown here is derived from an EMBL/GenBank/DDBJ whole genome shotgun (WGS) entry which is preliminary data.</text>
</comment>
<proteinExistence type="predicted"/>
<dbReference type="Gene3D" id="3.30.1300.10">
    <property type="entry name" value="Pantoate-beta-alanine ligase, C-terminal domain"/>
    <property type="match status" value="1"/>
</dbReference>
<dbReference type="AlphaFoldDB" id="A0A271LF27"/>
<dbReference type="GO" id="GO:0004592">
    <property type="term" value="F:pantoate-beta-alanine ligase activity"/>
    <property type="evidence" value="ECO:0007669"/>
    <property type="project" value="InterPro"/>
</dbReference>
<evidence type="ECO:0000313" key="2">
    <source>
        <dbReference type="Proteomes" id="UP000216442"/>
    </source>
</evidence>
<protein>
    <recommendedName>
        <fullName evidence="3">Pantoate--beta-alanine ligase</fullName>
    </recommendedName>
</protein>
<dbReference type="GO" id="GO:0015940">
    <property type="term" value="P:pantothenate biosynthetic process"/>
    <property type="evidence" value="ECO:0007669"/>
    <property type="project" value="InterPro"/>
</dbReference>
<dbReference type="Proteomes" id="UP000216442">
    <property type="component" value="Unassembled WGS sequence"/>
</dbReference>
<organism evidence="1 2">
    <name type="scientific">Mesorhizobium temperatum</name>
    <dbReference type="NCBI Taxonomy" id="241416"/>
    <lineage>
        <taxon>Bacteria</taxon>
        <taxon>Pseudomonadati</taxon>
        <taxon>Pseudomonadota</taxon>
        <taxon>Alphaproteobacteria</taxon>
        <taxon>Hyphomicrobiales</taxon>
        <taxon>Phyllobacteriaceae</taxon>
        <taxon>Mesorhizobium</taxon>
    </lineage>
</organism>
<sequence>MESIETLNKARQAILAAGFSRLEYLELRADNDLAPIDAFNRLARLLVAAWLGQTRLIDNVEVGSPKRSVQAFKEVAA</sequence>
<keyword evidence="2" id="KW-1185">Reference proteome</keyword>
<gene>
    <name evidence="1" type="ORF">CIT26_24390</name>
</gene>
<dbReference type="SUPFAM" id="SSF52374">
    <property type="entry name" value="Nucleotidylyl transferase"/>
    <property type="match status" value="1"/>
</dbReference>
<accession>A0A271LF27</accession>
<dbReference type="Pfam" id="PF02569">
    <property type="entry name" value="Pantoate_ligase"/>
    <property type="match status" value="1"/>
</dbReference>
<dbReference type="EMBL" id="NPKJ01000064">
    <property type="protein sequence ID" value="PAQ06723.1"/>
    <property type="molecule type" value="Genomic_DNA"/>
</dbReference>
<dbReference type="InterPro" id="IPR042176">
    <property type="entry name" value="Pantoate_ligase_C"/>
</dbReference>